<dbReference type="SUPFAM" id="SSF81665">
    <property type="entry name" value="Calcium ATPase, transmembrane domain M"/>
    <property type="match status" value="1"/>
</dbReference>
<evidence type="ECO:0000256" key="1">
    <source>
        <dbReference type="ARBA" id="ARBA00004127"/>
    </source>
</evidence>
<organism evidence="5 6">
    <name type="scientific">Kipferlia bialata</name>
    <dbReference type="NCBI Taxonomy" id="797122"/>
    <lineage>
        <taxon>Eukaryota</taxon>
        <taxon>Metamonada</taxon>
        <taxon>Carpediemonas-like organisms</taxon>
        <taxon>Kipferlia</taxon>
    </lineage>
</organism>
<dbReference type="Pfam" id="PF00122">
    <property type="entry name" value="E1-E2_ATPase"/>
    <property type="match status" value="1"/>
</dbReference>
<feature type="transmembrane region" description="Helical" evidence="3">
    <location>
        <begin position="122"/>
        <end position="141"/>
    </location>
</feature>
<dbReference type="Pfam" id="PF00690">
    <property type="entry name" value="Cation_ATPase_N"/>
    <property type="match status" value="1"/>
</dbReference>
<name>A0A9K3DA24_9EUKA</name>
<dbReference type="EMBL" id="BDIP01005701">
    <property type="protein sequence ID" value="GIQ90038.1"/>
    <property type="molecule type" value="Genomic_DNA"/>
</dbReference>
<dbReference type="GO" id="GO:0005388">
    <property type="term" value="F:P-type calcium transporter activity"/>
    <property type="evidence" value="ECO:0007669"/>
    <property type="project" value="TreeGrafter"/>
</dbReference>
<evidence type="ECO:0000313" key="6">
    <source>
        <dbReference type="Proteomes" id="UP000265618"/>
    </source>
</evidence>
<comment type="caution">
    <text evidence="5">The sequence shown here is derived from an EMBL/GenBank/DDBJ whole genome shotgun (WGS) entry which is preliminary data.</text>
</comment>
<dbReference type="PANTHER" id="PTHR24093:SF369">
    <property type="entry name" value="CALCIUM-TRANSPORTING ATPASE"/>
    <property type="match status" value="1"/>
</dbReference>
<evidence type="ECO:0000313" key="5">
    <source>
        <dbReference type="EMBL" id="GIQ90038.1"/>
    </source>
</evidence>
<protein>
    <recommendedName>
        <fullName evidence="4">Cation-transporting P-type ATPase N-terminal domain-containing protein</fullName>
    </recommendedName>
</protein>
<evidence type="ECO:0000259" key="4">
    <source>
        <dbReference type="SMART" id="SM00831"/>
    </source>
</evidence>
<dbReference type="Proteomes" id="UP000265618">
    <property type="component" value="Unassembled WGS sequence"/>
</dbReference>
<dbReference type="PANTHER" id="PTHR24093">
    <property type="entry name" value="CATION TRANSPORTING ATPASE"/>
    <property type="match status" value="1"/>
</dbReference>
<keyword evidence="2" id="KW-0460">Magnesium</keyword>
<dbReference type="InterPro" id="IPR008250">
    <property type="entry name" value="ATPase_P-typ_transduc_dom_A_sf"/>
</dbReference>
<evidence type="ECO:0000256" key="3">
    <source>
        <dbReference type="SAM" id="Phobius"/>
    </source>
</evidence>
<feature type="transmembrane region" description="Helical" evidence="3">
    <location>
        <begin position="91"/>
        <end position="110"/>
    </location>
</feature>
<dbReference type="GO" id="GO:0012505">
    <property type="term" value="C:endomembrane system"/>
    <property type="evidence" value="ECO:0007669"/>
    <property type="project" value="UniProtKB-SubCell"/>
</dbReference>
<keyword evidence="3" id="KW-1133">Transmembrane helix</keyword>
<dbReference type="InterPro" id="IPR004014">
    <property type="entry name" value="ATPase_P-typ_cation-transptr_N"/>
</dbReference>
<gene>
    <name evidence="5" type="ORF">KIPB_012683</name>
</gene>
<keyword evidence="3" id="KW-0812">Transmembrane</keyword>
<keyword evidence="6" id="KW-1185">Reference proteome</keyword>
<feature type="non-terminal residue" evidence="5">
    <location>
        <position position="205"/>
    </location>
</feature>
<feature type="domain" description="Cation-transporting P-type ATPase N-terminal" evidence="4">
    <location>
        <begin position="36"/>
        <end position="108"/>
    </location>
</feature>
<dbReference type="InterPro" id="IPR023298">
    <property type="entry name" value="ATPase_P-typ_TM_dom_sf"/>
</dbReference>
<proteinExistence type="predicted"/>
<comment type="subcellular location">
    <subcellularLocation>
        <location evidence="1">Endomembrane system</location>
        <topology evidence="1">Multi-pass membrane protein</topology>
    </subcellularLocation>
</comment>
<dbReference type="AlphaFoldDB" id="A0A9K3DA24"/>
<dbReference type="GO" id="GO:0005886">
    <property type="term" value="C:plasma membrane"/>
    <property type="evidence" value="ECO:0007669"/>
    <property type="project" value="TreeGrafter"/>
</dbReference>
<evidence type="ECO:0000256" key="2">
    <source>
        <dbReference type="ARBA" id="ARBA00022842"/>
    </source>
</evidence>
<sequence length="205" mass="22537">MIEPEVAPVEVPRHYDVTLEELRAVVRDRKPEILDDLGGWAGIVRTLVSDVNKGVLSETVEKRRAQFASNVIPPRPPKSFMSLWLNAFDDATLLILIVASFISIAVSFIPREIEEEYDWVEGVAILGAVLIVTTVTAVNDFSNEKQFRALNAAKEARDVRVVRDGEHMDVSIFDLVVGDIVLLSTGEAIPADGVLVTAPSNTVMK</sequence>
<dbReference type="InterPro" id="IPR059000">
    <property type="entry name" value="ATPase_P-type_domA"/>
</dbReference>
<accession>A0A9K3DA24</accession>
<dbReference type="SMART" id="SM00831">
    <property type="entry name" value="Cation_ATPase_N"/>
    <property type="match status" value="1"/>
</dbReference>
<dbReference type="OrthoDB" id="116380at2759"/>
<dbReference type="Gene3D" id="2.70.150.10">
    <property type="entry name" value="Calcium-transporting ATPase, cytoplasmic transduction domain A"/>
    <property type="match status" value="1"/>
</dbReference>
<keyword evidence="3" id="KW-0472">Membrane</keyword>
<dbReference type="Gene3D" id="1.20.1110.10">
    <property type="entry name" value="Calcium-transporting ATPase, transmembrane domain"/>
    <property type="match status" value="1"/>
</dbReference>
<dbReference type="SUPFAM" id="SSF81653">
    <property type="entry name" value="Calcium ATPase, transduction domain A"/>
    <property type="match status" value="1"/>
</dbReference>
<reference evidence="5 6" key="1">
    <citation type="journal article" date="2018" name="PLoS ONE">
        <title>The draft genome of Kipferlia bialata reveals reductive genome evolution in fornicate parasites.</title>
        <authorList>
            <person name="Tanifuji G."/>
            <person name="Takabayashi S."/>
            <person name="Kume K."/>
            <person name="Takagi M."/>
            <person name="Nakayama T."/>
            <person name="Kamikawa R."/>
            <person name="Inagaki Y."/>
            <person name="Hashimoto T."/>
        </authorList>
    </citation>
    <scope>NUCLEOTIDE SEQUENCE [LARGE SCALE GENOMIC DNA]</scope>
    <source>
        <strain evidence="5">NY0173</strain>
    </source>
</reference>